<name>A0A0I9S8T8_BACFG</name>
<dbReference type="PROSITE" id="PS51257">
    <property type="entry name" value="PROKAR_LIPOPROTEIN"/>
    <property type="match status" value="1"/>
</dbReference>
<comment type="caution">
    <text evidence="2">The sequence shown here is derived from an EMBL/GenBank/DDBJ whole genome shotgun (WGS) entry which is preliminary data.</text>
</comment>
<protein>
    <recommendedName>
        <fullName evidence="1">Lcl C-terminal domain-containing protein</fullName>
    </recommendedName>
</protein>
<sequence>MKIKTDYIARPDRLVILLWIIMLTGACRNDDSYSVQQDDPVLVRLSVSTSDAGTPSAGNETGEIQSVYILQFNADGDTYGTLRYVAEGTKTGDGTYSATLLQSVSSSDNYKLVILANISGSGFLYGLYGKSYEEVQQACASEATADPLDFSTTPFPMFGVIEGGKSVQVSQGSVYSGNTKLVRAVARVDIGVGTSKKDASGIITSWIKNQNTPFTLTQIQVWKAGQRYAYMPLAANYHWKTDGVSDTDIVIDKPSDVTGGGTTTKTYTGNAYITNNIYCLGKIYLPEANLNWGDVYDNKHTNRLAIIVGGKYNGGEETFYRVDFTNDNASDTKDRKMDILRNHIYQFTIKSVKAAGYATAELAYKSKPKNLSFDATLEEWAAGQTASVPSILGYYLTYQGFNGENVDWTYAMGSSLQIPKKKNYWGTNKNLPFDYDNFYKEGQNIYITDIDGGQNGRLYATVEDAFNYEGAFPELMVSGNDIVDESGNEVHPWRTVNGMTTTLTAFDLCRNLEENGFEDWRLPRLSELALIYANHANLEELRGFTPLSGTYWCGSEYLVANADNQQKLNSEWAWAVDFTGNPGYASWHQKTEKLKIRCVRQTNNK</sequence>
<reference evidence="2" key="1">
    <citation type="book" date="2014" name="THE 24TH EUROPEAN CONGRESS OF CLINICAL MICROBIOLOGY AND INFECTIOUS DISEASES" publisher="ECCMID 2014" city="Barcelona, Spain">
        <title>Identification of resistance genes in three multidrug-resistant Bacteroides fragilis isolates by whole genome sequencing.</title>
        <editorList>
            <person name="Unknown"/>
            <person name="A."/>
        </editorList>
        <authorList>
            <person name="Sydenham T.V."/>
            <person name="Hasman H."/>
            <person name="Wang M."/>
            <person name="Soki J."/>
            <person name="Nagy E."/>
            <person name="Justesen U.S."/>
        </authorList>
    </citation>
    <scope>NUCLEOTIDE SEQUENCE</scope>
    <source>
        <strain evidence="2">DCMOUH0018B</strain>
    </source>
</reference>
<dbReference type="RefSeq" id="WP_044300738.1">
    <property type="nucleotide sequence ID" value="NZ_CAEUHN010000001.1"/>
</dbReference>
<organism evidence="2">
    <name type="scientific">Bacteroides fragilis</name>
    <dbReference type="NCBI Taxonomy" id="817"/>
    <lineage>
        <taxon>Bacteria</taxon>
        <taxon>Pseudomonadati</taxon>
        <taxon>Bacteroidota</taxon>
        <taxon>Bacteroidia</taxon>
        <taxon>Bacteroidales</taxon>
        <taxon>Bacteroidaceae</taxon>
        <taxon>Bacteroides</taxon>
    </lineage>
</organism>
<reference evidence="2" key="2">
    <citation type="submission" date="2014-07" db="EMBL/GenBank/DDBJ databases">
        <title>Genetics and epidemiology of antimicrobial resistance in B. fragilis group.</title>
        <authorList>
            <person name="Sydenham T.V."/>
            <person name="Hasman H."/>
            <person name="Kemp M."/>
            <person name="Justesen U.S."/>
        </authorList>
    </citation>
    <scope>NUCLEOTIDE SEQUENCE [LARGE SCALE GENOMIC DNA]</scope>
    <source>
        <strain evidence="2">DCMOUH0018B</strain>
    </source>
</reference>
<proteinExistence type="predicted"/>
<dbReference type="Pfam" id="PF07603">
    <property type="entry name" value="Lcl_C"/>
    <property type="match status" value="1"/>
</dbReference>
<accession>A0A0I9S8T8</accession>
<evidence type="ECO:0000259" key="1">
    <source>
        <dbReference type="Pfam" id="PF07603"/>
    </source>
</evidence>
<dbReference type="EMBL" id="JMZZ02000152">
    <property type="protein sequence ID" value="KFX74287.1"/>
    <property type="molecule type" value="Genomic_DNA"/>
</dbReference>
<feature type="domain" description="Lcl C-terminal" evidence="1">
    <location>
        <begin position="500"/>
        <end position="600"/>
    </location>
</feature>
<dbReference type="PATRIC" id="fig|817.53.peg.2784"/>
<dbReference type="AlphaFoldDB" id="A0A0I9S8T8"/>
<gene>
    <name evidence="2" type="ORF">EE52_0213455</name>
</gene>
<dbReference type="InterPro" id="IPR011460">
    <property type="entry name" value="Lcl_C"/>
</dbReference>
<evidence type="ECO:0000313" key="2">
    <source>
        <dbReference type="EMBL" id="KFX74287.1"/>
    </source>
</evidence>